<evidence type="ECO:0000259" key="1">
    <source>
        <dbReference type="Pfam" id="PF14493"/>
    </source>
</evidence>
<reference evidence="3" key="1">
    <citation type="submission" date="2017-06" db="EMBL/GenBank/DDBJ databases">
        <title>FDA dAtabase for Regulatory Grade micrObial Sequences (FDA-ARGOS): Supporting development and validation of Infectious Disease Dx tests.</title>
        <authorList>
            <person name="Goldberg B."/>
            <person name="Campos J."/>
            <person name="Tallon L."/>
            <person name="Sadzewicz L."/>
            <person name="Sengamalay N."/>
            <person name="Ott S."/>
            <person name="Godinez A."/>
            <person name="Nagaraj S."/>
            <person name="Vavikolanu K."/>
            <person name="Nadendla S."/>
            <person name="George J."/>
            <person name="Geyer C."/>
            <person name="Sichtig H."/>
        </authorList>
    </citation>
    <scope>NUCLEOTIDE SEQUENCE [LARGE SCALE GENOMIC DNA]</scope>
    <source>
        <strain evidence="3">FDAARGOS_285</strain>
    </source>
</reference>
<protein>
    <recommendedName>
        <fullName evidence="1">Helicase Helix-turn-helix domain-containing protein</fullName>
    </recommendedName>
</protein>
<proteinExistence type="predicted"/>
<dbReference type="RefSeq" id="WP_084755638.1">
    <property type="nucleotide sequence ID" value="NZ_CP022046.2"/>
</dbReference>
<dbReference type="EMBL" id="CP022046">
    <property type="protein sequence ID" value="ASE34122.1"/>
    <property type="molecule type" value="Genomic_DNA"/>
</dbReference>
<accession>A0AAI8DFJ0</accession>
<dbReference type="AlphaFoldDB" id="A0AAI8DFJ0"/>
<dbReference type="InterPro" id="IPR029491">
    <property type="entry name" value="Helicase_HTH"/>
</dbReference>
<feature type="domain" description="Helicase Helix-turn-helix" evidence="1">
    <location>
        <begin position="220"/>
        <end position="303"/>
    </location>
</feature>
<evidence type="ECO:0000313" key="2">
    <source>
        <dbReference type="EMBL" id="ASE34122.1"/>
    </source>
</evidence>
<dbReference type="Pfam" id="PF14493">
    <property type="entry name" value="HTH_40"/>
    <property type="match status" value="1"/>
</dbReference>
<organism evidence="2 3">
    <name type="scientific">Mammaliicoccus sciuri</name>
    <name type="common">Staphylococcus sciuri</name>
    <dbReference type="NCBI Taxonomy" id="1296"/>
    <lineage>
        <taxon>Bacteria</taxon>
        <taxon>Bacillati</taxon>
        <taxon>Bacillota</taxon>
        <taxon>Bacilli</taxon>
        <taxon>Bacillales</taxon>
        <taxon>Staphylococcaceae</taxon>
        <taxon>Mammaliicoccus</taxon>
    </lineage>
</organism>
<evidence type="ECO:0000313" key="3">
    <source>
        <dbReference type="Proteomes" id="UP000197058"/>
    </source>
</evidence>
<name>A0AAI8DFJ0_MAMSC</name>
<sequence>MKQIILKTLSIKHENKTDKSIYNILIGKKTHQTYFDATIEHLKLYYGCLPNLKFEQFEQIINEPIEHIDEPIIGDFFYSQAIQSVNTILLLTQMISQKKHNHLTYQPIINDKEIQFKAKEIYVFIKEIGEDHFIEEIYQLFEDMNTYFQTIYIHYLLAGFRETPYTIEQISLIEEIGIMDLREHLVEEYQFIQVAIQNKERYPILSQINYQPMLNQQTFTTYELLNRTYDMDQLANIKRVKTHTIHDHIIEMYIKGYLNDKNLYISDDQYARFVEVIQQTPNQNLKFYYEALNDFTYFEIKLMYVLYAMEGLNATTRT</sequence>
<dbReference type="KEGG" id="sscu:CEP64_05890"/>
<dbReference type="Proteomes" id="UP000197058">
    <property type="component" value="Chromosome"/>
</dbReference>
<gene>
    <name evidence="2" type="ORF">CEP64_05890</name>
</gene>